<accession>A0A4Q7ZKX3</accession>
<reference evidence="1 2" key="1">
    <citation type="submission" date="2019-02" db="EMBL/GenBank/DDBJ databases">
        <title>Sequencing the genomes of 1000 actinobacteria strains.</title>
        <authorList>
            <person name="Klenk H.-P."/>
        </authorList>
    </citation>
    <scope>NUCLEOTIDE SEQUENCE [LARGE SCALE GENOMIC DNA]</scope>
    <source>
        <strain evidence="1 2">DSM 45162</strain>
    </source>
</reference>
<evidence type="ECO:0000313" key="1">
    <source>
        <dbReference type="EMBL" id="RZU51600.1"/>
    </source>
</evidence>
<proteinExistence type="predicted"/>
<protein>
    <recommendedName>
        <fullName evidence="3">Excreted virulence factor EspC (Type VII ESX diderm)</fullName>
    </recommendedName>
</protein>
<name>A0A4Q7ZKX3_9ACTN</name>
<evidence type="ECO:0000313" key="2">
    <source>
        <dbReference type="Proteomes" id="UP000292564"/>
    </source>
</evidence>
<gene>
    <name evidence="1" type="ORF">EV385_3431</name>
</gene>
<organism evidence="1 2">
    <name type="scientific">Krasilnikovia cinnamomea</name>
    <dbReference type="NCBI Taxonomy" id="349313"/>
    <lineage>
        <taxon>Bacteria</taxon>
        <taxon>Bacillati</taxon>
        <taxon>Actinomycetota</taxon>
        <taxon>Actinomycetes</taxon>
        <taxon>Micromonosporales</taxon>
        <taxon>Micromonosporaceae</taxon>
        <taxon>Krasilnikovia</taxon>
    </lineage>
</organism>
<evidence type="ECO:0008006" key="3">
    <source>
        <dbReference type="Google" id="ProtNLM"/>
    </source>
</evidence>
<dbReference type="OrthoDB" id="9957758at2"/>
<dbReference type="RefSeq" id="WP_130510346.1">
    <property type="nucleotide sequence ID" value="NZ_SHKY01000001.1"/>
</dbReference>
<dbReference type="EMBL" id="SHKY01000001">
    <property type="protein sequence ID" value="RZU51600.1"/>
    <property type="molecule type" value="Genomic_DNA"/>
</dbReference>
<dbReference type="AlphaFoldDB" id="A0A4Q7ZKX3"/>
<comment type="caution">
    <text evidence="1">The sequence shown here is derived from an EMBL/GenBank/DDBJ whole genome shotgun (WGS) entry which is preliminary data.</text>
</comment>
<sequence length="93" mass="9404">MADGTDVDLAALDALAARLRTSGDNLDTVGNGAPGIPDAGELSGAMGELIAHLSEGAGNLVVGLKEAADRVELSRRGYAERDAGVAQTFAGYF</sequence>
<keyword evidence="2" id="KW-1185">Reference proteome</keyword>
<dbReference type="Proteomes" id="UP000292564">
    <property type="component" value="Unassembled WGS sequence"/>
</dbReference>